<evidence type="ECO:0000256" key="2">
    <source>
        <dbReference type="ARBA" id="ARBA00011971"/>
    </source>
</evidence>
<feature type="binding site" description="in other chain" evidence="6">
    <location>
        <begin position="124"/>
        <end position="132"/>
    </location>
    <ligand>
        <name>5-phospho-alpha-D-ribose 1-diphosphate</name>
        <dbReference type="ChEBI" id="CHEBI:58017"/>
        <note>ligand shared between dimeric partners</note>
    </ligand>
</feature>
<feature type="binding site" evidence="6">
    <location>
        <position position="128"/>
    </location>
    <ligand>
        <name>orotate</name>
        <dbReference type="ChEBI" id="CHEBI:30839"/>
    </ligand>
</feature>
<organism evidence="8">
    <name type="scientific">Desulfofervidus auxilii</name>
    <dbReference type="NCBI Taxonomy" id="1621989"/>
    <lineage>
        <taxon>Bacteria</taxon>
        <taxon>Pseudomonadati</taxon>
        <taxon>Thermodesulfobacteriota</taxon>
        <taxon>Candidatus Desulfofervidia</taxon>
        <taxon>Candidatus Desulfofervidales</taxon>
        <taxon>Candidatus Desulfofervidaceae</taxon>
        <taxon>Candidatus Desulfofervidus</taxon>
    </lineage>
</organism>
<sequence length="187" mass="20750">MSARKKLWKLLYKNSFLYDPIKGFNLSSGGHSDVYFDCKKTTLTSQGMILVGQLFWEEIKGTLAEGIGGLSLGADPIVCATVMYAAREGKEITGFLVRKEPKKHGTQRWIEGVIKKGMKVVIVEDVVTTGGSVLKAIFRAEEAGLQVIKVITLIDREEGGRTVIEGKGYEYIPIFTRSDFIKRKGRS</sequence>
<dbReference type="PANTHER" id="PTHR19278">
    <property type="entry name" value="OROTATE PHOSPHORIBOSYLTRANSFERASE"/>
    <property type="match status" value="1"/>
</dbReference>
<dbReference type="InterPro" id="IPR004467">
    <property type="entry name" value="Or_phspho_trans_dom"/>
</dbReference>
<evidence type="ECO:0000256" key="1">
    <source>
        <dbReference type="ARBA" id="ARBA00004889"/>
    </source>
</evidence>
<comment type="similarity">
    <text evidence="6">Belongs to the purine/pyrimidine phosphoribosyltransferase family. PyrE subfamily.</text>
</comment>
<feature type="binding site" evidence="6">
    <location>
        <position position="102"/>
    </location>
    <ligand>
        <name>5-phospho-alpha-D-ribose 1-diphosphate</name>
        <dbReference type="ChEBI" id="CHEBI:58017"/>
        <note>ligand shared between dimeric partners</note>
    </ligand>
</feature>
<evidence type="ECO:0000256" key="5">
    <source>
        <dbReference type="ARBA" id="ARBA00022975"/>
    </source>
</evidence>
<comment type="subunit">
    <text evidence="6">Homodimer.</text>
</comment>
<keyword evidence="4 6" id="KW-0808">Transferase</keyword>
<dbReference type="InterPro" id="IPR000836">
    <property type="entry name" value="PRTase_dom"/>
</dbReference>
<evidence type="ECO:0000313" key="8">
    <source>
        <dbReference type="EMBL" id="HEC68511.1"/>
    </source>
</evidence>
<proteinExistence type="inferred from homology"/>
<dbReference type="UniPathway" id="UPA00070">
    <property type="reaction ID" value="UER00119"/>
</dbReference>
<dbReference type="NCBIfam" id="TIGR00336">
    <property type="entry name" value="pyrE"/>
    <property type="match status" value="1"/>
</dbReference>
<feature type="domain" description="Phosphoribosyltransferase" evidence="7">
    <location>
        <begin position="114"/>
        <end position="160"/>
    </location>
</feature>
<name>A0A7C1ZRW2_DESA2</name>
<dbReference type="InterPro" id="IPR029057">
    <property type="entry name" value="PRTase-like"/>
</dbReference>
<feature type="binding site" evidence="6">
    <location>
        <position position="98"/>
    </location>
    <ligand>
        <name>5-phospho-alpha-D-ribose 1-diphosphate</name>
        <dbReference type="ChEBI" id="CHEBI:58017"/>
        <note>ligand shared between dimeric partners</note>
    </ligand>
</feature>
<dbReference type="SUPFAM" id="SSF53271">
    <property type="entry name" value="PRTase-like"/>
    <property type="match status" value="1"/>
</dbReference>
<keyword evidence="6" id="KW-0460">Magnesium</keyword>
<feature type="binding site" evidence="6">
    <location>
        <position position="156"/>
    </location>
    <ligand>
        <name>orotate</name>
        <dbReference type="ChEBI" id="CHEBI:30839"/>
    </ligand>
</feature>
<evidence type="ECO:0000256" key="4">
    <source>
        <dbReference type="ARBA" id="ARBA00022679"/>
    </source>
</evidence>
<protein>
    <recommendedName>
        <fullName evidence="2 6">Orotate phosphoribosyltransferase</fullName>
        <shortName evidence="6">OPRT</shortName>
        <shortName evidence="6">OPRTase</shortName>
        <ecNumber evidence="2 6">2.4.2.10</ecNumber>
    </recommendedName>
</protein>
<gene>
    <name evidence="6 8" type="primary">pyrE</name>
    <name evidence="8" type="ORF">ENI35_06890</name>
</gene>
<dbReference type="Pfam" id="PF00156">
    <property type="entry name" value="Pribosyltran"/>
    <property type="match status" value="1"/>
</dbReference>
<dbReference type="GO" id="GO:0044205">
    <property type="term" value="P:'de novo' UMP biosynthetic process"/>
    <property type="evidence" value="ECO:0007669"/>
    <property type="project" value="UniProtKB-UniRule"/>
</dbReference>
<comment type="cofactor">
    <cofactor evidence="6">
        <name>Mg(2+)</name>
        <dbReference type="ChEBI" id="CHEBI:18420"/>
    </cofactor>
</comment>
<dbReference type="GO" id="GO:0004588">
    <property type="term" value="F:orotate phosphoribosyltransferase activity"/>
    <property type="evidence" value="ECO:0007669"/>
    <property type="project" value="UniProtKB-UniRule"/>
</dbReference>
<dbReference type="HAMAP" id="MF_01208">
    <property type="entry name" value="PyrE"/>
    <property type="match status" value="1"/>
</dbReference>
<evidence type="ECO:0000256" key="3">
    <source>
        <dbReference type="ARBA" id="ARBA00022676"/>
    </source>
</evidence>
<comment type="catalytic activity">
    <reaction evidence="6">
        <text>orotidine 5'-phosphate + diphosphate = orotate + 5-phospho-alpha-D-ribose 1-diphosphate</text>
        <dbReference type="Rhea" id="RHEA:10380"/>
        <dbReference type="ChEBI" id="CHEBI:30839"/>
        <dbReference type="ChEBI" id="CHEBI:33019"/>
        <dbReference type="ChEBI" id="CHEBI:57538"/>
        <dbReference type="ChEBI" id="CHEBI:58017"/>
        <dbReference type="EC" id="2.4.2.10"/>
    </reaction>
</comment>
<feature type="binding site" evidence="6">
    <location>
        <position position="104"/>
    </location>
    <ligand>
        <name>5-phospho-alpha-D-ribose 1-diphosphate</name>
        <dbReference type="ChEBI" id="CHEBI:58017"/>
        <note>ligand shared between dimeric partners</note>
    </ligand>
</feature>
<dbReference type="GO" id="GO:0019856">
    <property type="term" value="P:pyrimidine nucleobase biosynthetic process"/>
    <property type="evidence" value="ECO:0007669"/>
    <property type="project" value="TreeGrafter"/>
</dbReference>
<comment type="caution">
    <text evidence="8">The sequence shown here is derived from an EMBL/GenBank/DDBJ whole genome shotgun (WGS) entry which is preliminary data.</text>
</comment>
<dbReference type="InterPro" id="IPR023031">
    <property type="entry name" value="OPRT"/>
</dbReference>
<reference evidence="8" key="1">
    <citation type="journal article" date="2020" name="mSystems">
        <title>Genome- and Community-Level Interaction Insights into Carbon Utilization and Element Cycling Functions of Hydrothermarchaeota in Hydrothermal Sediment.</title>
        <authorList>
            <person name="Zhou Z."/>
            <person name="Liu Y."/>
            <person name="Xu W."/>
            <person name="Pan J."/>
            <person name="Luo Z.H."/>
            <person name="Li M."/>
        </authorList>
    </citation>
    <scope>NUCLEOTIDE SEQUENCE [LARGE SCALE GENOMIC DNA]</scope>
    <source>
        <strain evidence="8">HyVt-389</strain>
    </source>
</reference>
<dbReference type="GO" id="GO:0000287">
    <property type="term" value="F:magnesium ion binding"/>
    <property type="evidence" value="ECO:0007669"/>
    <property type="project" value="UniProtKB-UniRule"/>
</dbReference>
<comment type="function">
    <text evidence="6">Catalyzes the transfer of a ribosyl phosphate group from 5-phosphoribose 1-diphosphate to orotate, leading to the formation of orotidine monophosphate (OMP).</text>
</comment>
<accession>A0A7C1ZRW2</accession>
<dbReference type="PANTHER" id="PTHR19278:SF9">
    <property type="entry name" value="URIDINE 5'-MONOPHOSPHATE SYNTHASE"/>
    <property type="match status" value="1"/>
</dbReference>
<dbReference type="EC" id="2.4.2.10" evidence="2 6"/>
<dbReference type="CDD" id="cd06223">
    <property type="entry name" value="PRTases_typeI"/>
    <property type="match status" value="1"/>
</dbReference>
<dbReference type="EMBL" id="DRIH01000249">
    <property type="protein sequence ID" value="HEC68511.1"/>
    <property type="molecule type" value="Genomic_DNA"/>
</dbReference>
<dbReference type="AlphaFoldDB" id="A0A7C1ZRW2"/>
<dbReference type="Proteomes" id="UP000885738">
    <property type="component" value="Unassembled WGS sequence"/>
</dbReference>
<evidence type="ECO:0000259" key="7">
    <source>
        <dbReference type="Pfam" id="PF00156"/>
    </source>
</evidence>
<feature type="binding site" description="in other chain" evidence="6">
    <location>
        <position position="99"/>
    </location>
    <ligand>
        <name>5-phospho-alpha-D-ribose 1-diphosphate</name>
        <dbReference type="ChEBI" id="CHEBI:58017"/>
        <note>ligand shared between dimeric partners</note>
    </ligand>
</feature>
<keyword evidence="3 6" id="KW-0328">Glycosyltransferase</keyword>
<keyword evidence="5 6" id="KW-0665">Pyrimidine biosynthesis</keyword>
<comment type="caution">
    <text evidence="6">Lacks conserved residue(s) required for the propagation of feature annotation.</text>
</comment>
<dbReference type="Gene3D" id="3.40.50.2020">
    <property type="match status" value="1"/>
</dbReference>
<evidence type="ECO:0000256" key="6">
    <source>
        <dbReference type="HAMAP-Rule" id="MF_01208"/>
    </source>
</evidence>
<comment type="pathway">
    <text evidence="1 6">Pyrimidine metabolism; UMP biosynthesis via de novo pathway; UMP from orotate: step 1/2.</text>
</comment>